<gene>
    <name evidence="6" type="ORF">RFI_35443</name>
</gene>
<dbReference type="InterPro" id="IPR044713">
    <property type="entry name" value="DNJA1/2-like"/>
</dbReference>
<dbReference type="PANTHER" id="PTHR43888">
    <property type="entry name" value="DNAJ-LIKE-2, ISOFORM A-RELATED"/>
    <property type="match status" value="1"/>
</dbReference>
<name>X6LKW4_RETFI</name>
<dbReference type="InterPro" id="IPR008971">
    <property type="entry name" value="HSP40/DnaJ_pept-bd"/>
</dbReference>
<dbReference type="SUPFAM" id="SSF49493">
    <property type="entry name" value="HSP40/DnaJ peptide-binding domain"/>
    <property type="match status" value="1"/>
</dbReference>
<keyword evidence="3" id="KW-0863">Zinc-finger</keyword>
<sequence>MSIVRNRLCSQCHGLGRIQCNGNKSINEAKCNLESACNEKQKAREVIYAPEDVHKFGLDSIRAQEEKVREQLFMLSNAQQQQSVIASDAKASLKTCSSCNSTGVTPCEALLVFHIQGKQHGHTITFPCQGDQVMATPPFVLHQCFSSCDVHKDTIPGDVIVVLHEIPHGKFVREGVYFECVKKKKKKVHKFSVRNNLFMKKKINLVDALGTGYKFAIVTPDRRLLRIHCDPICTIEPYSIKCIPNEGVPDPWQPTIRGHLFVQFEVVFPKVIPPQLRSVSCFTLTNIFVYVPF</sequence>
<keyword evidence="4" id="KW-0862">Zinc</keyword>
<dbReference type="Gene3D" id="2.60.260.20">
    <property type="entry name" value="Urease metallochaperone UreE, N-terminal domain"/>
    <property type="match status" value="2"/>
</dbReference>
<keyword evidence="7" id="KW-1185">Reference proteome</keyword>
<evidence type="ECO:0000256" key="1">
    <source>
        <dbReference type="ARBA" id="ARBA00022723"/>
    </source>
</evidence>
<evidence type="ECO:0000313" key="6">
    <source>
        <dbReference type="EMBL" id="ETO01996.1"/>
    </source>
</evidence>
<feature type="domain" description="Chaperone DnaJ C-terminal" evidence="5">
    <location>
        <begin position="183"/>
        <end position="269"/>
    </location>
</feature>
<proteinExistence type="predicted"/>
<dbReference type="GO" id="GO:0051082">
    <property type="term" value="F:unfolded protein binding"/>
    <property type="evidence" value="ECO:0007669"/>
    <property type="project" value="InterPro"/>
</dbReference>
<dbReference type="EMBL" id="ASPP01036932">
    <property type="protein sequence ID" value="ETO01996.1"/>
    <property type="molecule type" value="Genomic_DNA"/>
</dbReference>
<evidence type="ECO:0000259" key="5">
    <source>
        <dbReference type="Pfam" id="PF01556"/>
    </source>
</evidence>
<evidence type="ECO:0000256" key="4">
    <source>
        <dbReference type="ARBA" id="ARBA00022833"/>
    </source>
</evidence>
<protein>
    <submittedName>
        <fullName evidence="6">DNAJ like chaperone</fullName>
    </submittedName>
</protein>
<comment type="caution">
    <text evidence="6">The sequence shown here is derived from an EMBL/GenBank/DDBJ whole genome shotgun (WGS) entry which is preliminary data.</text>
</comment>
<reference evidence="6 7" key="1">
    <citation type="journal article" date="2013" name="Curr. Biol.">
        <title>The Genome of the Foraminiferan Reticulomyxa filosa.</title>
        <authorList>
            <person name="Glockner G."/>
            <person name="Hulsmann N."/>
            <person name="Schleicher M."/>
            <person name="Noegel A.A."/>
            <person name="Eichinger L."/>
            <person name="Gallinger C."/>
            <person name="Pawlowski J."/>
            <person name="Sierra R."/>
            <person name="Euteneuer U."/>
            <person name="Pillet L."/>
            <person name="Moustafa A."/>
            <person name="Platzer M."/>
            <person name="Groth M."/>
            <person name="Szafranski K."/>
            <person name="Schliwa M."/>
        </authorList>
    </citation>
    <scope>NUCLEOTIDE SEQUENCE [LARGE SCALE GENOMIC DNA]</scope>
</reference>
<keyword evidence="2" id="KW-0677">Repeat</keyword>
<dbReference type="Pfam" id="PF01556">
    <property type="entry name" value="DnaJ_C"/>
    <property type="match status" value="1"/>
</dbReference>
<evidence type="ECO:0000256" key="3">
    <source>
        <dbReference type="ARBA" id="ARBA00022771"/>
    </source>
</evidence>
<dbReference type="Proteomes" id="UP000023152">
    <property type="component" value="Unassembled WGS sequence"/>
</dbReference>
<evidence type="ECO:0000256" key="2">
    <source>
        <dbReference type="ARBA" id="ARBA00022737"/>
    </source>
</evidence>
<dbReference type="AlphaFoldDB" id="X6LKW4"/>
<organism evidence="6 7">
    <name type="scientific">Reticulomyxa filosa</name>
    <dbReference type="NCBI Taxonomy" id="46433"/>
    <lineage>
        <taxon>Eukaryota</taxon>
        <taxon>Sar</taxon>
        <taxon>Rhizaria</taxon>
        <taxon>Retaria</taxon>
        <taxon>Foraminifera</taxon>
        <taxon>Monothalamids</taxon>
        <taxon>Reticulomyxidae</taxon>
        <taxon>Reticulomyxa</taxon>
    </lineage>
</organism>
<accession>X6LKW4</accession>
<dbReference type="GO" id="GO:0006457">
    <property type="term" value="P:protein folding"/>
    <property type="evidence" value="ECO:0007669"/>
    <property type="project" value="InterPro"/>
</dbReference>
<dbReference type="InterPro" id="IPR002939">
    <property type="entry name" value="DnaJ_C"/>
</dbReference>
<dbReference type="OrthoDB" id="550424at2759"/>
<dbReference type="GO" id="GO:0008270">
    <property type="term" value="F:zinc ion binding"/>
    <property type="evidence" value="ECO:0007669"/>
    <property type="project" value="UniProtKB-KW"/>
</dbReference>
<dbReference type="FunFam" id="2.60.260.20:FF:000003">
    <property type="entry name" value="DnaJ subfamily A member 2"/>
    <property type="match status" value="1"/>
</dbReference>
<evidence type="ECO:0000313" key="7">
    <source>
        <dbReference type="Proteomes" id="UP000023152"/>
    </source>
</evidence>
<keyword evidence="1" id="KW-0479">Metal-binding</keyword>
<dbReference type="GO" id="GO:0030544">
    <property type="term" value="F:Hsp70 protein binding"/>
    <property type="evidence" value="ECO:0007669"/>
    <property type="project" value="InterPro"/>
</dbReference>